<name>A0A844SGM8_9BRAD</name>
<organism evidence="7 8">
    <name type="scientific">Bradyrhizobium pachyrhizi</name>
    <dbReference type="NCBI Taxonomy" id="280333"/>
    <lineage>
        <taxon>Bacteria</taxon>
        <taxon>Pseudomonadati</taxon>
        <taxon>Pseudomonadota</taxon>
        <taxon>Alphaproteobacteria</taxon>
        <taxon>Hyphomicrobiales</taxon>
        <taxon>Nitrobacteraceae</taxon>
        <taxon>Bradyrhizobium</taxon>
    </lineage>
</organism>
<dbReference type="PANTHER" id="PTHR11019:SF199">
    <property type="entry name" value="HTH-TYPE TRANSCRIPTIONAL REGULATOR NIMR"/>
    <property type="match status" value="1"/>
</dbReference>
<evidence type="ECO:0000256" key="1">
    <source>
        <dbReference type="ARBA" id="ARBA00022491"/>
    </source>
</evidence>
<dbReference type="Gene3D" id="1.10.10.60">
    <property type="entry name" value="Homeodomain-like"/>
    <property type="match status" value="2"/>
</dbReference>
<protein>
    <submittedName>
        <fullName evidence="7">Helix-turn-helix domain-containing protein</fullName>
    </submittedName>
</protein>
<dbReference type="CDD" id="cd06124">
    <property type="entry name" value="cupin_NimR-like_N"/>
    <property type="match status" value="1"/>
</dbReference>
<reference evidence="7 8" key="1">
    <citation type="submission" date="2019-12" db="EMBL/GenBank/DDBJ databases">
        <title>Draft genome sequences Bradyrhizobium cajani AMBPC1010, Bradyrhizobium pachyrhizi AMBPC1040 and Bradyrhizobium yuanmingense ALSPC3051, three plant growth promoting strains isolated from nodules of Cajanus cajan L. in Dominican Republic.</title>
        <authorList>
            <person name="Flores-Felix J.D."/>
            <person name="Araujo J."/>
            <person name="Diaz-Alcantara C."/>
            <person name="Gonzalez-Andres F."/>
            <person name="Velazquez E."/>
        </authorList>
    </citation>
    <scope>NUCLEOTIDE SEQUENCE [LARGE SCALE GENOMIC DNA]</scope>
    <source>
        <strain evidence="7 8">1040</strain>
    </source>
</reference>
<accession>A0A844SGM8</accession>
<gene>
    <name evidence="7" type="ORF">GPL21_06220</name>
</gene>
<dbReference type="Pfam" id="PF12833">
    <property type="entry name" value="HTH_18"/>
    <property type="match status" value="1"/>
</dbReference>
<dbReference type="Pfam" id="PF07883">
    <property type="entry name" value="Cupin_2"/>
    <property type="match status" value="1"/>
</dbReference>
<dbReference type="InterPro" id="IPR013096">
    <property type="entry name" value="Cupin_2"/>
</dbReference>
<dbReference type="InterPro" id="IPR018060">
    <property type="entry name" value="HTH_AraC"/>
</dbReference>
<dbReference type="SUPFAM" id="SSF46689">
    <property type="entry name" value="Homeodomain-like"/>
    <property type="match status" value="1"/>
</dbReference>
<keyword evidence="4" id="KW-0804">Transcription</keyword>
<dbReference type="InterPro" id="IPR018062">
    <property type="entry name" value="HTH_AraC-typ_CS"/>
</dbReference>
<dbReference type="InterPro" id="IPR009057">
    <property type="entry name" value="Homeodomain-like_sf"/>
</dbReference>
<dbReference type="PROSITE" id="PS01124">
    <property type="entry name" value="HTH_ARAC_FAMILY_2"/>
    <property type="match status" value="1"/>
</dbReference>
<sequence>MKRHISPGNAGWKTVDAPQGLGSPKPLIVRVQSLPARSYFAEHSHSWNQLVYAISGALTVKADGRRVVISPEQAVWLPAGTKHSVGSLMGAEFRSLWVANAASQGMTSGTTVIHVSPLLRTLIVEAASLKSEDRRYAARVIALILDQLRRATPISAALPWPTHPGLLALCETLYADPADTRHAERWGREIGMSPRTLTRHFEREVGMSLRAWRQRLRLLKAIELLGSDLPITEIALRLGYSSASAFIFMFRSEMRVSPLQHRRSLGHAASRGAPSRRRSGPQYPTRRAR</sequence>
<dbReference type="AlphaFoldDB" id="A0A844SGM8"/>
<dbReference type="PANTHER" id="PTHR11019">
    <property type="entry name" value="HTH-TYPE TRANSCRIPTIONAL REGULATOR NIMR"/>
    <property type="match status" value="1"/>
</dbReference>
<evidence type="ECO:0000256" key="5">
    <source>
        <dbReference type="SAM" id="MobiDB-lite"/>
    </source>
</evidence>
<dbReference type="GO" id="GO:0043565">
    <property type="term" value="F:sequence-specific DNA binding"/>
    <property type="evidence" value="ECO:0007669"/>
    <property type="project" value="InterPro"/>
</dbReference>
<dbReference type="InterPro" id="IPR014710">
    <property type="entry name" value="RmlC-like_jellyroll"/>
</dbReference>
<evidence type="ECO:0000256" key="2">
    <source>
        <dbReference type="ARBA" id="ARBA00023015"/>
    </source>
</evidence>
<dbReference type="InterPro" id="IPR011051">
    <property type="entry name" value="RmlC_Cupin_sf"/>
</dbReference>
<dbReference type="FunFam" id="1.10.10.60:FF:000132">
    <property type="entry name" value="AraC family transcriptional regulator"/>
    <property type="match status" value="1"/>
</dbReference>
<dbReference type="SUPFAM" id="SSF51182">
    <property type="entry name" value="RmlC-like cupins"/>
    <property type="match status" value="1"/>
</dbReference>
<feature type="domain" description="HTH araC/xylS-type" evidence="6">
    <location>
        <begin position="167"/>
        <end position="264"/>
    </location>
</feature>
<dbReference type="PROSITE" id="PS00041">
    <property type="entry name" value="HTH_ARAC_FAMILY_1"/>
    <property type="match status" value="1"/>
</dbReference>
<comment type="caution">
    <text evidence="7">The sequence shown here is derived from an EMBL/GenBank/DDBJ whole genome shotgun (WGS) entry which is preliminary data.</text>
</comment>
<evidence type="ECO:0000256" key="4">
    <source>
        <dbReference type="ARBA" id="ARBA00023163"/>
    </source>
</evidence>
<dbReference type="GO" id="GO:0003700">
    <property type="term" value="F:DNA-binding transcription factor activity"/>
    <property type="evidence" value="ECO:0007669"/>
    <property type="project" value="InterPro"/>
</dbReference>
<dbReference type="SMART" id="SM00342">
    <property type="entry name" value="HTH_ARAC"/>
    <property type="match status" value="1"/>
</dbReference>
<evidence type="ECO:0000256" key="3">
    <source>
        <dbReference type="ARBA" id="ARBA00023125"/>
    </source>
</evidence>
<keyword evidence="8" id="KW-1185">Reference proteome</keyword>
<dbReference type="EMBL" id="WQNF01000003">
    <property type="protein sequence ID" value="MVT64705.1"/>
    <property type="molecule type" value="Genomic_DNA"/>
</dbReference>
<dbReference type="Proteomes" id="UP000436468">
    <property type="component" value="Unassembled WGS sequence"/>
</dbReference>
<dbReference type="Gene3D" id="2.60.120.10">
    <property type="entry name" value="Jelly Rolls"/>
    <property type="match status" value="1"/>
</dbReference>
<dbReference type="RefSeq" id="WP_051376139.1">
    <property type="nucleotide sequence ID" value="NZ_CP121667.1"/>
</dbReference>
<feature type="region of interest" description="Disordered" evidence="5">
    <location>
        <begin position="261"/>
        <end position="289"/>
    </location>
</feature>
<keyword evidence="3" id="KW-0238">DNA-binding</keyword>
<evidence type="ECO:0000313" key="8">
    <source>
        <dbReference type="Proteomes" id="UP000436468"/>
    </source>
</evidence>
<evidence type="ECO:0000259" key="6">
    <source>
        <dbReference type="PROSITE" id="PS01124"/>
    </source>
</evidence>
<keyword evidence="1" id="KW-0678">Repressor</keyword>
<evidence type="ECO:0000313" key="7">
    <source>
        <dbReference type="EMBL" id="MVT64705.1"/>
    </source>
</evidence>
<keyword evidence="2" id="KW-0805">Transcription regulation</keyword>
<proteinExistence type="predicted"/>